<feature type="region of interest" description="Disordered" evidence="1">
    <location>
        <begin position="88"/>
        <end position="107"/>
    </location>
</feature>
<name>A0A0C3NSM6_PISTI</name>
<reference evidence="2 3" key="1">
    <citation type="submission" date="2014-04" db="EMBL/GenBank/DDBJ databases">
        <authorList>
            <consortium name="DOE Joint Genome Institute"/>
            <person name="Kuo A."/>
            <person name="Kohler A."/>
            <person name="Costa M.D."/>
            <person name="Nagy L.G."/>
            <person name="Floudas D."/>
            <person name="Copeland A."/>
            <person name="Barry K.W."/>
            <person name="Cichocki N."/>
            <person name="Veneault-Fourrey C."/>
            <person name="LaButti K."/>
            <person name="Lindquist E.A."/>
            <person name="Lipzen A."/>
            <person name="Lundell T."/>
            <person name="Morin E."/>
            <person name="Murat C."/>
            <person name="Sun H."/>
            <person name="Tunlid A."/>
            <person name="Henrissat B."/>
            <person name="Grigoriev I.V."/>
            <person name="Hibbett D.S."/>
            <person name="Martin F."/>
            <person name="Nordberg H.P."/>
            <person name="Cantor M.N."/>
            <person name="Hua S.X."/>
        </authorList>
    </citation>
    <scope>NUCLEOTIDE SEQUENCE [LARGE SCALE GENOMIC DNA]</scope>
    <source>
        <strain evidence="2 3">Marx 270</strain>
    </source>
</reference>
<dbReference type="EMBL" id="KN832017">
    <property type="protein sequence ID" value="KIN98273.1"/>
    <property type="molecule type" value="Genomic_DNA"/>
</dbReference>
<keyword evidence="3" id="KW-1185">Reference proteome</keyword>
<feature type="compositionally biased region" description="Polar residues" evidence="1">
    <location>
        <begin position="92"/>
        <end position="107"/>
    </location>
</feature>
<reference evidence="3" key="2">
    <citation type="submission" date="2015-01" db="EMBL/GenBank/DDBJ databases">
        <title>Evolutionary Origins and Diversification of the Mycorrhizal Mutualists.</title>
        <authorList>
            <consortium name="DOE Joint Genome Institute"/>
            <consortium name="Mycorrhizal Genomics Consortium"/>
            <person name="Kohler A."/>
            <person name="Kuo A."/>
            <person name="Nagy L.G."/>
            <person name="Floudas D."/>
            <person name="Copeland A."/>
            <person name="Barry K.W."/>
            <person name="Cichocki N."/>
            <person name="Veneault-Fourrey C."/>
            <person name="LaButti K."/>
            <person name="Lindquist E.A."/>
            <person name="Lipzen A."/>
            <person name="Lundell T."/>
            <person name="Morin E."/>
            <person name="Murat C."/>
            <person name="Riley R."/>
            <person name="Ohm R."/>
            <person name="Sun H."/>
            <person name="Tunlid A."/>
            <person name="Henrissat B."/>
            <person name="Grigoriev I.V."/>
            <person name="Hibbett D.S."/>
            <person name="Martin F."/>
        </authorList>
    </citation>
    <scope>NUCLEOTIDE SEQUENCE [LARGE SCALE GENOMIC DNA]</scope>
    <source>
        <strain evidence="3">Marx 270</strain>
    </source>
</reference>
<evidence type="ECO:0000313" key="3">
    <source>
        <dbReference type="Proteomes" id="UP000054217"/>
    </source>
</evidence>
<proteinExistence type="predicted"/>
<dbReference type="InParanoid" id="A0A0C3NSM6"/>
<dbReference type="HOGENOM" id="CLU_2039003_0_0_1"/>
<organism evidence="2 3">
    <name type="scientific">Pisolithus tinctorius Marx 270</name>
    <dbReference type="NCBI Taxonomy" id="870435"/>
    <lineage>
        <taxon>Eukaryota</taxon>
        <taxon>Fungi</taxon>
        <taxon>Dikarya</taxon>
        <taxon>Basidiomycota</taxon>
        <taxon>Agaricomycotina</taxon>
        <taxon>Agaricomycetes</taxon>
        <taxon>Agaricomycetidae</taxon>
        <taxon>Boletales</taxon>
        <taxon>Sclerodermatineae</taxon>
        <taxon>Pisolithaceae</taxon>
        <taxon>Pisolithus</taxon>
    </lineage>
</organism>
<dbReference type="Proteomes" id="UP000054217">
    <property type="component" value="Unassembled WGS sequence"/>
</dbReference>
<dbReference type="AlphaFoldDB" id="A0A0C3NSM6"/>
<evidence type="ECO:0000256" key="1">
    <source>
        <dbReference type="SAM" id="MobiDB-lite"/>
    </source>
</evidence>
<evidence type="ECO:0000313" key="2">
    <source>
        <dbReference type="EMBL" id="KIN98273.1"/>
    </source>
</evidence>
<gene>
    <name evidence="2" type="ORF">M404DRAFT_854402</name>
</gene>
<accession>A0A0C3NSM6</accession>
<protein>
    <submittedName>
        <fullName evidence="2">Uncharacterized protein</fullName>
    </submittedName>
</protein>
<sequence length="121" mass="13356">MTRCYIERHRGQGRRIQSPSVPSVLDVRPQSQLCIITLSPASVLRYTLTPYGKTILKRIAGESTATAWAVYESRLNFANANVTGINKRRGFQQGQSPQTKEGQSTTCVASSLSALRRNSTL</sequence>